<dbReference type="Gene3D" id="2.30.130.10">
    <property type="entry name" value="PUA domain"/>
    <property type="match status" value="1"/>
</dbReference>
<dbReference type="CDD" id="cd11572">
    <property type="entry name" value="RlmI_M_like"/>
    <property type="match status" value="1"/>
</dbReference>
<protein>
    <submittedName>
        <fullName evidence="11">23S rRNA (Cytosine(1962)-C(5))-methyltransferase</fullName>
        <ecNumber evidence="11">2.1.1.191</ecNumber>
    </submittedName>
</protein>
<evidence type="ECO:0000256" key="7">
    <source>
        <dbReference type="ARBA" id="ARBA00022884"/>
    </source>
</evidence>
<evidence type="ECO:0000256" key="2">
    <source>
        <dbReference type="ARBA" id="ARBA00022490"/>
    </source>
</evidence>
<proteinExistence type="inferred from homology"/>
<dbReference type="InterPro" id="IPR036974">
    <property type="entry name" value="PUA_sf"/>
</dbReference>
<dbReference type="PANTHER" id="PTHR42873:SF1">
    <property type="entry name" value="S-ADENOSYLMETHIONINE-DEPENDENT METHYLTRANSFERASE DOMAIN-CONTAINING PROTEIN"/>
    <property type="match status" value="1"/>
</dbReference>
<evidence type="ECO:0000313" key="11">
    <source>
        <dbReference type="EMBL" id="CAA9246382.1"/>
    </source>
</evidence>
<dbReference type="CDD" id="cd02440">
    <property type="entry name" value="AdoMet_MTases"/>
    <property type="match status" value="1"/>
</dbReference>
<evidence type="ECO:0000259" key="10">
    <source>
        <dbReference type="SMART" id="SM00359"/>
    </source>
</evidence>
<keyword evidence="2" id="KW-0963">Cytoplasm</keyword>
<dbReference type="Gene3D" id="3.40.50.150">
    <property type="entry name" value="Vaccinia Virus protein VP39"/>
    <property type="match status" value="1"/>
</dbReference>
<feature type="domain" description="PUA" evidence="10">
    <location>
        <begin position="54"/>
        <end position="137"/>
    </location>
</feature>
<keyword evidence="6" id="KW-0949">S-adenosyl-L-methionine</keyword>
<dbReference type="InterPro" id="IPR002478">
    <property type="entry name" value="PUA"/>
</dbReference>
<dbReference type="Pfam" id="PF17785">
    <property type="entry name" value="PUA_3"/>
    <property type="match status" value="1"/>
</dbReference>
<evidence type="ECO:0000256" key="5">
    <source>
        <dbReference type="ARBA" id="ARBA00022679"/>
    </source>
</evidence>
<evidence type="ECO:0000256" key="4">
    <source>
        <dbReference type="ARBA" id="ARBA00022603"/>
    </source>
</evidence>
<dbReference type="InterPro" id="IPR029063">
    <property type="entry name" value="SAM-dependent_MTases_sf"/>
</dbReference>
<feature type="region of interest" description="Disordered" evidence="9">
    <location>
        <begin position="1"/>
        <end position="22"/>
    </location>
</feature>
<dbReference type="EC" id="2.1.1.191" evidence="11"/>
<evidence type="ECO:0000256" key="6">
    <source>
        <dbReference type="ARBA" id="ARBA00022691"/>
    </source>
</evidence>
<dbReference type="Pfam" id="PF10672">
    <property type="entry name" value="Methyltrans_SAM"/>
    <property type="match status" value="1"/>
</dbReference>
<dbReference type="SUPFAM" id="SSF88697">
    <property type="entry name" value="PUA domain-like"/>
    <property type="match status" value="1"/>
</dbReference>
<comment type="similarity">
    <text evidence="8">Belongs to the methyltransferase superfamily. RlmI family.</text>
</comment>
<evidence type="ECO:0000256" key="1">
    <source>
        <dbReference type="ARBA" id="ARBA00004496"/>
    </source>
</evidence>
<dbReference type="EMBL" id="CADCTJ010000519">
    <property type="protein sequence ID" value="CAA9246382.1"/>
    <property type="molecule type" value="Genomic_DNA"/>
</dbReference>
<dbReference type="PANTHER" id="PTHR42873">
    <property type="entry name" value="RIBOSOMAL RNA LARGE SUBUNIT METHYLTRANSFERASE"/>
    <property type="match status" value="1"/>
</dbReference>
<keyword evidence="4 11" id="KW-0489">Methyltransferase</keyword>
<evidence type="ECO:0000256" key="3">
    <source>
        <dbReference type="ARBA" id="ARBA00022552"/>
    </source>
</evidence>
<dbReference type="GO" id="GO:0032259">
    <property type="term" value="P:methylation"/>
    <property type="evidence" value="ECO:0007669"/>
    <property type="project" value="UniProtKB-KW"/>
</dbReference>
<dbReference type="GO" id="GO:0005737">
    <property type="term" value="C:cytoplasm"/>
    <property type="evidence" value="ECO:0007669"/>
    <property type="project" value="UniProtKB-SubCell"/>
</dbReference>
<dbReference type="Gene3D" id="3.30.750.80">
    <property type="entry name" value="RNA methyltransferase domain (HRMD) like"/>
    <property type="match status" value="1"/>
</dbReference>
<dbReference type="InterPro" id="IPR015947">
    <property type="entry name" value="PUA-like_sf"/>
</dbReference>
<evidence type="ECO:0000256" key="8">
    <source>
        <dbReference type="ARBA" id="ARBA00038091"/>
    </source>
</evidence>
<keyword evidence="5 11" id="KW-0808">Transferase</keyword>
<sequence>MSSRPAQKNVPRHVPTGKFYSSLNRRGAGGAALRRKNFTFASLRLYHHFMNERTRIILNAGKEQSLLRFHPWVFSGAIKKMQGEPQDGDTVEVYSSRNEFLGVGHYQKGSITVRLLAFNDLEIDQNFWKQKLPQAYDYRQALGFVNNPNTNVYRLVFAEGDGLPGLIIDVYGDTAVIQAHSLGMYRSRTEIARALHEIYQGKLRAVYDKSAETLHLQQTEAPLNSYLIGTGDEAHVVTENGHSFYVDWVTGQKTGFFIDQRENRELLAKYTPGKSVLNTFCYTGGFSVYALNAGAALVHSVDSSKKAIALTDRNAALNNAGERHASFAVDTFSFFKQNPQPYDVIILDPPAFAKHHNVRHNAIMGYKRLNAEALRQIKPGGILFTFSCSQAVDKYLFNSTIMAAAIEAGRQVKIMHHLSQPADHPVSVYHPEGEYLKGLVLFVE</sequence>
<accession>A0A6J4IB74</accession>
<dbReference type="SUPFAM" id="SSF53335">
    <property type="entry name" value="S-adenosyl-L-methionine-dependent methyltransferases"/>
    <property type="match status" value="1"/>
</dbReference>
<dbReference type="SMART" id="SM00359">
    <property type="entry name" value="PUA"/>
    <property type="match status" value="1"/>
</dbReference>
<organism evidence="11">
    <name type="scientific">uncultured Adhaeribacter sp</name>
    <dbReference type="NCBI Taxonomy" id="448109"/>
    <lineage>
        <taxon>Bacteria</taxon>
        <taxon>Pseudomonadati</taxon>
        <taxon>Bacteroidota</taxon>
        <taxon>Cytophagia</taxon>
        <taxon>Cytophagales</taxon>
        <taxon>Hymenobacteraceae</taxon>
        <taxon>Adhaeribacter</taxon>
        <taxon>environmental samples</taxon>
    </lineage>
</organism>
<dbReference type="GO" id="GO:0003723">
    <property type="term" value="F:RNA binding"/>
    <property type="evidence" value="ECO:0007669"/>
    <property type="project" value="UniProtKB-KW"/>
</dbReference>
<dbReference type="GO" id="GO:0006364">
    <property type="term" value="P:rRNA processing"/>
    <property type="evidence" value="ECO:0007669"/>
    <property type="project" value="UniProtKB-KW"/>
</dbReference>
<dbReference type="InterPro" id="IPR041532">
    <property type="entry name" value="RlmI-like_PUA"/>
</dbReference>
<keyword evidence="7" id="KW-0694">RNA-binding</keyword>
<evidence type="ECO:0000256" key="9">
    <source>
        <dbReference type="SAM" id="MobiDB-lite"/>
    </source>
</evidence>
<gene>
    <name evidence="11" type="ORF">AVDCRST_MAG95-1658</name>
</gene>
<dbReference type="GO" id="GO:0008168">
    <property type="term" value="F:methyltransferase activity"/>
    <property type="evidence" value="ECO:0007669"/>
    <property type="project" value="UniProtKB-KW"/>
</dbReference>
<dbReference type="InterPro" id="IPR019614">
    <property type="entry name" value="SAM-dep_methyl-trfase"/>
</dbReference>
<reference evidence="11" key="1">
    <citation type="submission" date="2020-02" db="EMBL/GenBank/DDBJ databases">
        <authorList>
            <person name="Meier V. D."/>
        </authorList>
    </citation>
    <scope>NUCLEOTIDE SEQUENCE</scope>
    <source>
        <strain evidence="11">AVDCRST_MAG95</strain>
    </source>
</reference>
<dbReference type="PROSITE" id="PS50890">
    <property type="entry name" value="PUA"/>
    <property type="match status" value="1"/>
</dbReference>
<keyword evidence="3" id="KW-0698">rRNA processing</keyword>
<dbReference type="AlphaFoldDB" id="A0A6J4IB74"/>
<name>A0A6J4IB74_9BACT</name>
<comment type="subcellular location">
    <subcellularLocation>
        <location evidence="1">Cytoplasm</location>
    </subcellularLocation>
</comment>
<dbReference type="CDD" id="cd21153">
    <property type="entry name" value="PUA_RlmI"/>
    <property type="match status" value="1"/>
</dbReference>